<evidence type="ECO:0008006" key="2">
    <source>
        <dbReference type="Google" id="ProtNLM"/>
    </source>
</evidence>
<evidence type="ECO:0000313" key="1">
    <source>
        <dbReference type="EMBL" id="CAG6701930.1"/>
    </source>
</evidence>
<protein>
    <recommendedName>
        <fullName evidence="2">Endonuclease-reverse transcriptase</fullName>
    </recommendedName>
</protein>
<proteinExistence type="predicted"/>
<dbReference type="PANTHER" id="PTHR46238:SF8">
    <property type="entry name" value="ENDONUCLEASE_EXONUCLEASE_PHOSPHATASE DOMAIN-CONTAINING PROTEIN"/>
    <property type="match status" value="1"/>
</dbReference>
<dbReference type="AlphaFoldDB" id="A0A8D8XP95"/>
<name>A0A8D8XP95_9HEMI</name>
<accession>A0A8D8XP95</accession>
<dbReference type="EMBL" id="HBUF01340206">
    <property type="protein sequence ID" value="CAG6701924.1"/>
    <property type="molecule type" value="Transcribed_RNA"/>
</dbReference>
<sequence>MRMLRWMCGLTRKDRVRNEKIRETVKVGPLERKKIQESRMRWFGHVERRDESYIGKQVEKLVIEGKRKRGRPKMRWRDKKDLREERHRLELCGDAELKKIMSTPSRIWKRCSERRVFFTVNK</sequence>
<reference evidence="1" key="1">
    <citation type="submission" date="2021-05" db="EMBL/GenBank/DDBJ databases">
        <authorList>
            <person name="Alioto T."/>
            <person name="Alioto T."/>
            <person name="Gomez Garrido J."/>
        </authorList>
    </citation>
    <scope>NUCLEOTIDE SEQUENCE</scope>
</reference>
<organism evidence="1">
    <name type="scientific">Cacopsylla melanoneura</name>
    <dbReference type="NCBI Taxonomy" id="428564"/>
    <lineage>
        <taxon>Eukaryota</taxon>
        <taxon>Metazoa</taxon>
        <taxon>Ecdysozoa</taxon>
        <taxon>Arthropoda</taxon>
        <taxon>Hexapoda</taxon>
        <taxon>Insecta</taxon>
        <taxon>Pterygota</taxon>
        <taxon>Neoptera</taxon>
        <taxon>Paraneoptera</taxon>
        <taxon>Hemiptera</taxon>
        <taxon>Sternorrhyncha</taxon>
        <taxon>Psylloidea</taxon>
        <taxon>Psyllidae</taxon>
        <taxon>Psyllinae</taxon>
        <taxon>Cacopsylla</taxon>
    </lineage>
</organism>
<dbReference type="EMBL" id="HBUF01340209">
    <property type="protein sequence ID" value="CAG6701930.1"/>
    <property type="molecule type" value="Transcribed_RNA"/>
</dbReference>
<dbReference type="PANTHER" id="PTHR46238">
    <property type="entry name" value="REVERSE TRANSCRIPTASE DOMAIN-CONTAINING PROTEIN"/>
    <property type="match status" value="1"/>
</dbReference>